<gene>
    <name evidence="1" type="ORF">GA0061100_101489</name>
</gene>
<proteinExistence type="predicted"/>
<dbReference type="EMBL" id="FMAC01000001">
    <property type="protein sequence ID" value="SCB09402.1"/>
    <property type="molecule type" value="Genomic_DNA"/>
</dbReference>
<organism evidence="1 2">
    <name type="scientific">Rhizobium hainanense</name>
    <dbReference type="NCBI Taxonomy" id="52131"/>
    <lineage>
        <taxon>Bacteria</taxon>
        <taxon>Pseudomonadati</taxon>
        <taxon>Pseudomonadota</taxon>
        <taxon>Alphaproteobacteria</taxon>
        <taxon>Hyphomicrobiales</taxon>
        <taxon>Rhizobiaceae</taxon>
        <taxon>Rhizobium/Agrobacterium group</taxon>
        <taxon>Rhizobium</taxon>
    </lineage>
</organism>
<reference evidence="2" key="1">
    <citation type="submission" date="2016-08" db="EMBL/GenBank/DDBJ databases">
        <authorList>
            <person name="Varghese N."/>
            <person name="Submissions Spin"/>
        </authorList>
    </citation>
    <scope>NUCLEOTIDE SEQUENCE [LARGE SCALE GENOMIC DNA]</scope>
    <source>
        <strain evidence="2">CCBAU 57015</strain>
    </source>
</reference>
<dbReference type="OrthoDB" id="8399479at2"/>
<dbReference type="AlphaFoldDB" id="A0A1C3U1X4"/>
<dbReference type="RefSeq" id="WP_075851018.1">
    <property type="nucleotide sequence ID" value="NZ_FMAC01000001.1"/>
</dbReference>
<name>A0A1C3U1X4_9HYPH</name>
<dbReference type="STRING" id="52131.GA0061100_101489"/>
<dbReference type="Proteomes" id="UP000186228">
    <property type="component" value="Unassembled WGS sequence"/>
</dbReference>
<sequence>MNNIVLFRGRKFATKFSAPHVFAASTGIRPAERSVSSHRPRLIAVWHTNSQTGKLECFWTTEDEPVLDEDGSRRAA</sequence>
<protein>
    <submittedName>
        <fullName evidence="1">Uncharacterized protein</fullName>
    </submittedName>
</protein>
<keyword evidence="2" id="KW-1185">Reference proteome</keyword>
<evidence type="ECO:0000313" key="1">
    <source>
        <dbReference type="EMBL" id="SCB09402.1"/>
    </source>
</evidence>
<evidence type="ECO:0000313" key="2">
    <source>
        <dbReference type="Proteomes" id="UP000186228"/>
    </source>
</evidence>
<accession>A0A1C3U1X4</accession>